<accession>A0A6A4IA48</accession>
<reference evidence="8" key="1">
    <citation type="journal article" date="2019" name="Environ. Microbiol.">
        <title>Fungal ecological strategies reflected in gene transcription - a case study of two litter decomposers.</title>
        <authorList>
            <person name="Barbi F."/>
            <person name="Kohler A."/>
            <person name="Barry K."/>
            <person name="Baskaran P."/>
            <person name="Daum C."/>
            <person name="Fauchery L."/>
            <person name="Ihrmark K."/>
            <person name="Kuo A."/>
            <person name="LaButti K."/>
            <person name="Lipzen A."/>
            <person name="Morin E."/>
            <person name="Grigoriev I.V."/>
            <person name="Henrissat B."/>
            <person name="Lindahl B."/>
            <person name="Martin F."/>
        </authorList>
    </citation>
    <scope>NUCLEOTIDE SEQUENCE</scope>
    <source>
        <strain evidence="8">JB14</strain>
    </source>
</reference>
<evidence type="ECO:0000256" key="4">
    <source>
        <dbReference type="ARBA" id="ARBA00022989"/>
    </source>
</evidence>
<evidence type="ECO:0000313" key="8">
    <source>
        <dbReference type="EMBL" id="KAE9409012.1"/>
    </source>
</evidence>
<dbReference type="Proteomes" id="UP000799118">
    <property type="component" value="Unassembled WGS sequence"/>
</dbReference>
<feature type="domain" description="WSC" evidence="7">
    <location>
        <begin position="1"/>
        <end position="68"/>
    </location>
</feature>
<dbReference type="Pfam" id="PF01822">
    <property type="entry name" value="WSC"/>
    <property type="match status" value="2"/>
</dbReference>
<protein>
    <submittedName>
        <fullName evidence="8">WSC-domain-containing protein</fullName>
    </submittedName>
</protein>
<evidence type="ECO:0000259" key="7">
    <source>
        <dbReference type="PROSITE" id="PS51212"/>
    </source>
</evidence>
<proteinExistence type="predicted"/>
<dbReference type="EMBL" id="ML769389">
    <property type="protein sequence ID" value="KAE9409012.1"/>
    <property type="molecule type" value="Genomic_DNA"/>
</dbReference>
<dbReference type="InterPro" id="IPR051836">
    <property type="entry name" value="Kremen_rcpt"/>
</dbReference>
<keyword evidence="5" id="KW-0472">Membrane</keyword>
<name>A0A6A4IA48_9AGAR</name>
<evidence type="ECO:0000256" key="5">
    <source>
        <dbReference type="ARBA" id="ARBA00023136"/>
    </source>
</evidence>
<dbReference type="PANTHER" id="PTHR24269:SF16">
    <property type="entry name" value="PROTEIN SLG1"/>
    <property type="match status" value="1"/>
</dbReference>
<keyword evidence="2" id="KW-0812">Transmembrane</keyword>
<organism evidence="8 9">
    <name type="scientific">Gymnopus androsaceus JB14</name>
    <dbReference type="NCBI Taxonomy" id="1447944"/>
    <lineage>
        <taxon>Eukaryota</taxon>
        <taxon>Fungi</taxon>
        <taxon>Dikarya</taxon>
        <taxon>Basidiomycota</taxon>
        <taxon>Agaricomycotina</taxon>
        <taxon>Agaricomycetes</taxon>
        <taxon>Agaricomycetidae</taxon>
        <taxon>Agaricales</taxon>
        <taxon>Marasmiineae</taxon>
        <taxon>Omphalotaceae</taxon>
        <taxon>Gymnopus</taxon>
    </lineage>
</organism>
<dbReference type="SMART" id="SM00321">
    <property type="entry name" value="WSC"/>
    <property type="match status" value="2"/>
</dbReference>
<keyword evidence="4" id="KW-1133">Transmembrane helix</keyword>
<dbReference type="InterPro" id="IPR002889">
    <property type="entry name" value="WSC_carb-bd"/>
</dbReference>
<dbReference type="GO" id="GO:0005886">
    <property type="term" value="C:plasma membrane"/>
    <property type="evidence" value="ECO:0007669"/>
    <property type="project" value="TreeGrafter"/>
</dbReference>
<evidence type="ECO:0000256" key="2">
    <source>
        <dbReference type="ARBA" id="ARBA00022692"/>
    </source>
</evidence>
<feature type="domain" description="WSC" evidence="7">
    <location>
        <begin position="80"/>
        <end position="171"/>
    </location>
</feature>
<gene>
    <name evidence="8" type="ORF">BT96DRAFT_629660</name>
</gene>
<evidence type="ECO:0000256" key="3">
    <source>
        <dbReference type="ARBA" id="ARBA00022729"/>
    </source>
</evidence>
<keyword evidence="6" id="KW-0325">Glycoprotein</keyword>
<keyword evidence="9" id="KW-1185">Reference proteome</keyword>
<evidence type="ECO:0000313" key="9">
    <source>
        <dbReference type="Proteomes" id="UP000799118"/>
    </source>
</evidence>
<evidence type="ECO:0000256" key="1">
    <source>
        <dbReference type="ARBA" id="ARBA00004167"/>
    </source>
</evidence>
<keyword evidence="3" id="KW-0732">Signal</keyword>
<dbReference type="PROSITE" id="PS51212">
    <property type="entry name" value="WSC"/>
    <property type="match status" value="2"/>
</dbReference>
<dbReference type="PANTHER" id="PTHR24269">
    <property type="entry name" value="KREMEN PROTEIN"/>
    <property type="match status" value="1"/>
</dbReference>
<dbReference type="OrthoDB" id="5985073at2759"/>
<comment type="subcellular location">
    <subcellularLocation>
        <location evidence="1">Membrane</location>
        <topology evidence="1">Single-pass membrane protein</topology>
    </subcellularLocation>
</comment>
<evidence type="ECO:0000256" key="6">
    <source>
        <dbReference type="ARBA" id="ARBA00023180"/>
    </source>
</evidence>
<sequence length="239" mass="25222">MTVEACVAFCGAGDFIYAGVEFATQCYCDSTIQIPGAPSPLGDCNTPCAGNASEFCGGGGEILIYTNGEPGPVIVQEVGQWSYEGCFTILERVLSEVIDVPAGVTAETCTAGCQTAGFTIAGLEDGQECWCGNTLGNSSLHVDDDDCREICISNHDEYCGNANRLAIYEFAASGAPPPPTACSTNDITNFTLVATAQDGLSMPLKVVVVEMVPSVTWTILTVSFRFLLRNLQLMKSCFS</sequence>
<dbReference type="AlphaFoldDB" id="A0A6A4IA48"/>